<feature type="compositionally biased region" description="Polar residues" evidence="1">
    <location>
        <begin position="44"/>
        <end position="53"/>
    </location>
</feature>
<dbReference type="AlphaFoldDB" id="A0AAV1ZDD1"/>
<evidence type="ECO:0000313" key="2">
    <source>
        <dbReference type="EMBL" id="CAL1268297.1"/>
    </source>
</evidence>
<organism evidence="2 3">
    <name type="scientific">Larinioides sclopetarius</name>
    <dbReference type="NCBI Taxonomy" id="280406"/>
    <lineage>
        <taxon>Eukaryota</taxon>
        <taxon>Metazoa</taxon>
        <taxon>Ecdysozoa</taxon>
        <taxon>Arthropoda</taxon>
        <taxon>Chelicerata</taxon>
        <taxon>Arachnida</taxon>
        <taxon>Araneae</taxon>
        <taxon>Araneomorphae</taxon>
        <taxon>Entelegynae</taxon>
        <taxon>Araneoidea</taxon>
        <taxon>Araneidae</taxon>
        <taxon>Larinioides</taxon>
    </lineage>
</organism>
<sequence>MLSLSYFAISNSCSSSHVCTPPEIQVHRTGSRRKRCPPAPISQWGHQQGNRSR</sequence>
<feature type="region of interest" description="Disordered" evidence="1">
    <location>
        <begin position="25"/>
        <end position="53"/>
    </location>
</feature>
<dbReference type="Proteomes" id="UP001497382">
    <property type="component" value="Unassembled WGS sequence"/>
</dbReference>
<comment type="caution">
    <text evidence="2">The sequence shown here is derived from an EMBL/GenBank/DDBJ whole genome shotgun (WGS) entry which is preliminary data.</text>
</comment>
<accession>A0AAV1ZDD1</accession>
<dbReference type="EMBL" id="CAXIEN010000032">
    <property type="protein sequence ID" value="CAL1268297.1"/>
    <property type="molecule type" value="Genomic_DNA"/>
</dbReference>
<evidence type="ECO:0000256" key="1">
    <source>
        <dbReference type="SAM" id="MobiDB-lite"/>
    </source>
</evidence>
<gene>
    <name evidence="2" type="ORF">LARSCL_LOCUS4094</name>
</gene>
<keyword evidence="3" id="KW-1185">Reference proteome</keyword>
<protein>
    <submittedName>
        <fullName evidence="2">Uncharacterized protein</fullName>
    </submittedName>
</protein>
<reference evidence="2 3" key="1">
    <citation type="submission" date="2024-04" db="EMBL/GenBank/DDBJ databases">
        <authorList>
            <person name="Rising A."/>
            <person name="Reimegard J."/>
            <person name="Sonavane S."/>
            <person name="Akerstrom W."/>
            <person name="Nylinder S."/>
            <person name="Hedman E."/>
            <person name="Kallberg Y."/>
        </authorList>
    </citation>
    <scope>NUCLEOTIDE SEQUENCE [LARGE SCALE GENOMIC DNA]</scope>
</reference>
<feature type="non-terminal residue" evidence="2">
    <location>
        <position position="53"/>
    </location>
</feature>
<evidence type="ECO:0000313" key="3">
    <source>
        <dbReference type="Proteomes" id="UP001497382"/>
    </source>
</evidence>
<proteinExistence type="predicted"/>
<name>A0AAV1ZDD1_9ARAC</name>